<feature type="compositionally biased region" description="Low complexity" evidence="1">
    <location>
        <begin position="47"/>
        <end position="65"/>
    </location>
</feature>
<feature type="region of interest" description="Disordered" evidence="1">
    <location>
        <begin position="353"/>
        <end position="389"/>
    </location>
</feature>
<gene>
    <name evidence="2" type="ORF">MCHLO_02586</name>
</gene>
<dbReference type="EMBL" id="DF840507">
    <property type="protein sequence ID" value="GAT44988.1"/>
    <property type="molecule type" value="Genomic_DNA"/>
</dbReference>
<evidence type="ECO:0000313" key="3">
    <source>
        <dbReference type="Proteomes" id="UP000815677"/>
    </source>
</evidence>
<keyword evidence="3" id="KW-1185">Reference proteome</keyword>
<feature type="compositionally biased region" description="Low complexity" evidence="1">
    <location>
        <begin position="296"/>
        <end position="307"/>
    </location>
</feature>
<evidence type="ECO:0000313" key="2">
    <source>
        <dbReference type="EMBL" id="GAT44988.1"/>
    </source>
</evidence>
<reference evidence="2" key="1">
    <citation type="submission" date="2014-09" db="EMBL/GenBank/DDBJ databases">
        <title>Genome sequence of the luminous mushroom Mycena chlorophos for searching fungal bioluminescence genes.</title>
        <authorList>
            <person name="Tanaka Y."/>
            <person name="Kasuga D."/>
            <person name="Oba Y."/>
            <person name="Hase S."/>
            <person name="Sato K."/>
            <person name="Oba Y."/>
            <person name="Sakakibara Y."/>
        </authorList>
    </citation>
    <scope>NUCLEOTIDE SEQUENCE</scope>
</reference>
<feature type="compositionally biased region" description="Basic and acidic residues" evidence="1">
    <location>
        <begin position="95"/>
        <end position="118"/>
    </location>
</feature>
<organism evidence="2 3">
    <name type="scientific">Mycena chlorophos</name>
    <name type="common">Agaric fungus</name>
    <name type="synonym">Agaricus chlorophos</name>
    <dbReference type="NCBI Taxonomy" id="658473"/>
    <lineage>
        <taxon>Eukaryota</taxon>
        <taxon>Fungi</taxon>
        <taxon>Dikarya</taxon>
        <taxon>Basidiomycota</taxon>
        <taxon>Agaricomycotina</taxon>
        <taxon>Agaricomycetes</taxon>
        <taxon>Agaricomycetidae</taxon>
        <taxon>Agaricales</taxon>
        <taxon>Marasmiineae</taxon>
        <taxon>Mycenaceae</taxon>
        <taxon>Mycena</taxon>
    </lineage>
</organism>
<protein>
    <submittedName>
        <fullName evidence="2">Uncharacterized protein</fullName>
    </submittedName>
</protein>
<feature type="compositionally biased region" description="Low complexity" evidence="1">
    <location>
        <begin position="244"/>
        <end position="255"/>
    </location>
</feature>
<dbReference type="Proteomes" id="UP000815677">
    <property type="component" value="Unassembled WGS sequence"/>
</dbReference>
<feature type="compositionally biased region" description="Low complexity" evidence="1">
    <location>
        <begin position="20"/>
        <end position="37"/>
    </location>
</feature>
<proteinExistence type="predicted"/>
<feature type="region of interest" description="Disordered" evidence="1">
    <location>
        <begin position="189"/>
        <end position="307"/>
    </location>
</feature>
<feature type="compositionally biased region" description="Basic and acidic residues" evidence="1">
    <location>
        <begin position="377"/>
        <end position="387"/>
    </location>
</feature>
<accession>A0ABQ0L1N9</accession>
<sequence>MDWTQPEDGLPFAPSDRPYSLSTTSSAASSHYSDAVSNVQMDDIELSQSASSVSSASTQRPLRQPAPRPAEGEGDQYAGKKARMDVEQQPTADYFEIRERRARESRDKTRKSETENRELRDMLRQLSVDFRRLEQHAATWERGAQDAAAAREQAFQNDKQNLESQVGQAHATVQKRDEEVRDLKEHVTQQANNNHQLRRNLAQAQKATESKPARRSSLASRAPIRGLETPIVRLVPVPNRPTRRANPTRPAAPVVEGTTSSPAAAVGGRSVPSASATPAANGLSPAGSRPDPEAPSAPADVDASTTASATANEAFLKRHAAKVADAHNAGPDEESQVLRMLRELQLDIKALKEERRSEPAEAGRSANAEKPASTVNKDSKKSKDGLKKQRLPKLRLNEVNAALRVIISDLFGIKLAADYALHLSASAEDVTACAKGKAEPDGSDLRWDFNKQTYLHSRWNQLIIEAILDTFFVENPGMIEDDAEMRDLLSIVIIEKVKNFRKYWDEAQPTGEESVEEAQIRAAQIHQQRQLNSRSNSSKFRKLHKRIATASRAVCILVKSGSPDVERWKWIISLLKKLDATGMSSEEATASPITKLFSHYEVLVCEWCEPEIVDYMRLVDLQSAHFDMTRVGAKSSERRRSADAKNGVSAPPRGLPESLYNASWLADQDLDVVAKLNISKTVFEFFEESL</sequence>
<feature type="region of interest" description="Disordered" evidence="1">
    <location>
        <begin position="1"/>
        <end position="118"/>
    </location>
</feature>
<evidence type="ECO:0000256" key="1">
    <source>
        <dbReference type="SAM" id="MobiDB-lite"/>
    </source>
</evidence>
<name>A0ABQ0L1N9_MYCCL</name>